<sequence>MKVSTRVSRNGGISIKKLGRDNQSHKAGTVVMRNVRFNGSILGDLIEESKNRYVPRVKSSVGFSSDGDLVVTQGISDWGQARYIKSLGGYYNIKNGQRVESAAYVYIVGSKIYYTN</sequence>
<reference evidence="1 2" key="1">
    <citation type="submission" date="2018-07" db="EMBL/GenBank/DDBJ databases">
        <authorList>
            <person name="Khadka D."/>
            <person name="Jones J."/>
            <person name="Carrillo K."/>
            <person name="Beckwith M.D."/>
            <person name="Griffiths E.C."/>
            <person name="LeFan V.M."/>
            <person name="Nayek S."/>
            <person name="Layton S.R."/>
            <person name="Kim T."/>
            <person name="Hughes L."/>
            <person name="Garlena R.A."/>
            <person name="Russell D.A."/>
            <person name="Pope W.H."/>
            <person name="Jacobs-Sera D."/>
            <person name="Hatfull G.F."/>
        </authorList>
    </citation>
    <scope>NUCLEOTIDE SEQUENCE [LARGE SCALE GENOMIC DNA]</scope>
</reference>
<dbReference type="Proteomes" id="UP000262230">
    <property type="component" value="Segment"/>
</dbReference>
<dbReference type="GeneID" id="55611190"/>
<protein>
    <submittedName>
        <fullName evidence="1">Uncharacterized protein</fullName>
    </submittedName>
</protein>
<keyword evidence="2" id="KW-1185">Reference proteome</keyword>
<dbReference type="KEGG" id="vg:55611190"/>
<name>A0A385DY70_9CAUD</name>
<proteinExistence type="predicted"/>
<evidence type="ECO:0000313" key="2">
    <source>
        <dbReference type="Proteomes" id="UP000262230"/>
    </source>
</evidence>
<organism evidence="1 2">
    <name type="scientific">Streptomyces phage Comrade</name>
    <dbReference type="NCBI Taxonomy" id="2301714"/>
    <lineage>
        <taxon>Viruses</taxon>
        <taxon>Duplodnaviria</taxon>
        <taxon>Heunggongvirae</taxon>
        <taxon>Uroviricota</taxon>
        <taxon>Caudoviricetes</taxon>
        <taxon>Stanwilliamsviridae</taxon>
        <taxon>Loccivirinae</taxon>
        <taxon>Gilsonvirus</taxon>
        <taxon>Gilsonvirus comrade</taxon>
    </lineage>
</organism>
<evidence type="ECO:0000313" key="1">
    <source>
        <dbReference type="EMBL" id="AXQ63449.1"/>
    </source>
</evidence>
<dbReference type="RefSeq" id="YP_009840973.1">
    <property type="nucleotide sequence ID" value="NC_048728.1"/>
</dbReference>
<dbReference type="EMBL" id="MH651172">
    <property type="protein sequence ID" value="AXQ63449.1"/>
    <property type="molecule type" value="Genomic_DNA"/>
</dbReference>
<gene>
    <name evidence="1" type="primary">212</name>
    <name evidence="1" type="ORF">SEA_COMRADE_212</name>
</gene>
<accession>A0A385DY70</accession>